<dbReference type="AlphaFoldDB" id="A0A2S8GJS6"/>
<sequence length="184" mass="20439">MQSLQGQFLIASPHLPDPNFLRTVVLMVQHDDEGALGLVLTRPTELTMSAMWKEVAEEEINDESLVFLGGPVQGPLMAIHSHPPASEIEIVPGVYFASDREHIETLVRENIEPKRIFIGYSGWGQHQLEAEMDAGGWLLLPAEADQVFTTDVDRLWKDVTGKIGADIMRSTLHLKGMPTDPTMN</sequence>
<comment type="similarity">
    <text evidence="1 2">Belongs to the UPF0301 (AlgH) family.</text>
</comment>
<dbReference type="SUPFAM" id="SSF143456">
    <property type="entry name" value="VC0467-like"/>
    <property type="match status" value="1"/>
</dbReference>
<evidence type="ECO:0000256" key="2">
    <source>
        <dbReference type="HAMAP-Rule" id="MF_00758"/>
    </source>
</evidence>
<evidence type="ECO:0000313" key="4">
    <source>
        <dbReference type="Proteomes" id="UP000237819"/>
    </source>
</evidence>
<dbReference type="Pfam" id="PF02622">
    <property type="entry name" value="DUF179"/>
    <property type="match status" value="1"/>
</dbReference>
<gene>
    <name evidence="3" type="ORF">C5Y93_18150</name>
</gene>
<dbReference type="InterPro" id="IPR003774">
    <property type="entry name" value="AlgH-like"/>
</dbReference>
<evidence type="ECO:0000313" key="3">
    <source>
        <dbReference type="EMBL" id="PQO44686.1"/>
    </source>
</evidence>
<reference evidence="3 4" key="1">
    <citation type="submission" date="2018-02" db="EMBL/GenBank/DDBJ databases">
        <title>Comparative genomes isolates from brazilian mangrove.</title>
        <authorList>
            <person name="Araujo J.E."/>
            <person name="Taketani R.G."/>
            <person name="Silva M.C.P."/>
            <person name="Loureco M.V."/>
            <person name="Andreote F.D."/>
        </authorList>
    </citation>
    <scope>NUCLEOTIDE SEQUENCE [LARGE SCALE GENOMIC DNA]</scope>
    <source>
        <strain evidence="3 4">Nap-Phe MGV</strain>
    </source>
</reference>
<dbReference type="GO" id="GO:0005829">
    <property type="term" value="C:cytosol"/>
    <property type="evidence" value="ECO:0007669"/>
    <property type="project" value="TreeGrafter"/>
</dbReference>
<dbReference type="EMBL" id="PUHZ01000018">
    <property type="protein sequence ID" value="PQO44686.1"/>
    <property type="molecule type" value="Genomic_DNA"/>
</dbReference>
<dbReference type="PANTHER" id="PTHR30327">
    <property type="entry name" value="UNCHARACTERIZED PROTEIN YQGE"/>
    <property type="match status" value="1"/>
</dbReference>
<dbReference type="Gene3D" id="3.40.1740.10">
    <property type="entry name" value="VC0467-like"/>
    <property type="match status" value="1"/>
</dbReference>
<dbReference type="Proteomes" id="UP000237819">
    <property type="component" value="Unassembled WGS sequence"/>
</dbReference>
<organism evidence="3 4">
    <name type="scientific">Blastopirellula marina</name>
    <dbReference type="NCBI Taxonomy" id="124"/>
    <lineage>
        <taxon>Bacteria</taxon>
        <taxon>Pseudomonadati</taxon>
        <taxon>Planctomycetota</taxon>
        <taxon>Planctomycetia</taxon>
        <taxon>Pirellulales</taxon>
        <taxon>Pirellulaceae</taxon>
        <taxon>Blastopirellula</taxon>
    </lineage>
</organism>
<dbReference type="PANTHER" id="PTHR30327:SF1">
    <property type="entry name" value="UPF0301 PROTEIN YQGE"/>
    <property type="match status" value="1"/>
</dbReference>
<dbReference type="HAMAP" id="MF_00758">
    <property type="entry name" value="UPF0301"/>
    <property type="match status" value="1"/>
</dbReference>
<dbReference type="RefSeq" id="WP_105336860.1">
    <property type="nucleotide sequence ID" value="NZ_PUHZ01000018.1"/>
</dbReference>
<dbReference type="OrthoDB" id="9807486at2"/>
<evidence type="ECO:0000256" key="1">
    <source>
        <dbReference type="ARBA" id="ARBA00009600"/>
    </source>
</evidence>
<accession>A0A2S8GJS6</accession>
<proteinExistence type="inferred from homology"/>
<name>A0A2S8GJS6_9BACT</name>
<protein>
    <recommendedName>
        <fullName evidence="2">UPF0301 protein C5Y93_18150</fullName>
    </recommendedName>
</protein>
<comment type="caution">
    <text evidence="3">The sequence shown here is derived from an EMBL/GenBank/DDBJ whole genome shotgun (WGS) entry which is preliminary data.</text>
</comment>